<feature type="non-terminal residue" evidence="2">
    <location>
        <position position="1"/>
    </location>
</feature>
<organism evidence="2 3">
    <name type="scientific">Mucuna pruriens</name>
    <name type="common">Velvet bean</name>
    <name type="synonym">Dolichos pruriens</name>
    <dbReference type="NCBI Taxonomy" id="157652"/>
    <lineage>
        <taxon>Eukaryota</taxon>
        <taxon>Viridiplantae</taxon>
        <taxon>Streptophyta</taxon>
        <taxon>Embryophyta</taxon>
        <taxon>Tracheophyta</taxon>
        <taxon>Spermatophyta</taxon>
        <taxon>Magnoliopsida</taxon>
        <taxon>eudicotyledons</taxon>
        <taxon>Gunneridae</taxon>
        <taxon>Pentapetalae</taxon>
        <taxon>rosids</taxon>
        <taxon>fabids</taxon>
        <taxon>Fabales</taxon>
        <taxon>Fabaceae</taxon>
        <taxon>Papilionoideae</taxon>
        <taxon>50 kb inversion clade</taxon>
        <taxon>NPAAA clade</taxon>
        <taxon>indigoferoid/millettioid clade</taxon>
        <taxon>Phaseoleae</taxon>
        <taxon>Mucuna</taxon>
    </lineage>
</organism>
<dbReference type="EMBL" id="QJKJ01001325">
    <property type="protein sequence ID" value="RDY08202.1"/>
    <property type="molecule type" value="Genomic_DNA"/>
</dbReference>
<name>A0A371HZH8_MUCPR</name>
<evidence type="ECO:0000259" key="1">
    <source>
        <dbReference type="Pfam" id="PF07727"/>
    </source>
</evidence>
<comment type="caution">
    <text evidence="2">The sequence shown here is derived from an EMBL/GenBank/DDBJ whole genome shotgun (WGS) entry which is preliminary data.</text>
</comment>
<dbReference type="OrthoDB" id="411615at2759"/>
<dbReference type="Proteomes" id="UP000257109">
    <property type="component" value="Unassembled WGS sequence"/>
</dbReference>
<dbReference type="AlphaFoldDB" id="A0A371HZH8"/>
<protein>
    <recommendedName>
        <fullName evidence="1">Reverse transcriptase Ty1/copia-type domain-containing protein</fullName>
    </recommendedName>
</protein>
<proteinExistence type="predicted"/>
<keyword evidence="3" id="KW-1185">Reference proteome</keyword>
<accession>A0A371HZH8</accession>
<dbReference type="Pfam" id="PF07727">
    <property type="entry name" value="RVT_2"/>
    <property type="match status" value="1"/>
</dbReference>
<gene>
    <name evidence="2" type="ORF">CR513_07595</name>
</gene>
<feature type="domain" description="Reverse transcriptase Ty1/copia-type" evidence="1">
    <location>
        <begin position="89"/>
        <end position="149"/>
    </location>
</feature>
<reference evidence="2" key="1">
    <citation type="submission" date="2018-05" db="EMBL/GenBank/DDBJ databases">
        <title>Draft genome of Mucuna pruriens seed.</title>
        <authorList>
            <person name="Nnadi N.E."/>
            <person name="Vos R."/>
            <person name="Hasami M.H."/>
            <person name="Devisetty U.K."/>
            <person name="Aguiy J.C."/>
        </authorList>
    </citation>
    <scope>NUCLEOTIDE SEQUENCE [LARGE SCALE GENOMIC DNA]</scope>
    <source>
        <strain evidence="2">JCA_2017</strain>
    </source>
</reference>
<evidence type="ECO:0000313" key="2">
    <source>
        <dbReference type="EMBL" id="RDY08202.1"/>
    </source>
</evidence>
<evidence type="ECO:0000313" key="3">
    <source>
        <dbReference type="Proteomes" id="UP000257109"/>
    </source>
</evidence>
<dbReference type="InterPro" id="IPR013103">
    <property type="entry name" value="RVT_2"/>
</dbReference>
<sequence length="159" mass="18948">MQVTRFINLFRYSYPILNYVSYDQFSSEHKAYLVAIASHEEPHSYSKFVQRAKWCESNRFQMDTQGQVQSEVEKYKAHFMRTKRISLHAYHSLFIYSRESSFLAIMIYVDDLVVGNDAFTCAKFKQYLNKCFHMKYLGALKYFLGIKLTYGEFSLFTCY</sequence>